<dbReference type="GO" id="GO:0015031">
    <property type="term" value="P:protein transport"/>
    <property type="evidence" value="ECO:0007669"/>
    <property type="project" value="UniProtKB-KW"/>
</dbReference>
<feature type="signal peptide" evidence="5">
    <location>
        <begin position="1"/>
        <end position="21"/>
    </location>
</feature>
<evidence type="ECO:0000256" key="4">
    <source>
        <dbReference type="ARBA" id="ARBA00022927"/>
    </source>
</evidence>
<protein>
    <submittedName>
        <fullName evidence="6">Outer membrane lipoprotein carrier protein LolA</fullName>
    </submittedName>
</protein>
<evidence type="ECO:0000313" key="6">
    <source>
        <dbReference type="EMBL" id="QTH71645.1"/>
    </source>
</evidence>
<organism evidence="6 7">
    <name type="scientific">Pseudoalteromonas xiamenensis</name>
    <dbReference type="NCBI Taxonomy" id="882626"/>
    <lineage>
        <taxon>Bacteria</taxon>
        <taxon>Pseudomonadati</taxon>
        <taxon>Pseudomonadota</taxon>
        <taxon>Gammaproteobacteria</taxon>
        <taxon>Alteromonadales</taxon>
        <taxon>Pseudoalteromonadaceae</taxon>
        <taxon>Pseudoalteromonas</taxon>
    </lineage>
</organism>
<gene>
    <name evidence="6" type="ORF">J5O05_01330</name>
</gene>
<dbReference type="KEGG" id="pxi:J5O05_01330"/>
<keyword evidence="7" id="KW-1185">Reference proteome</keyword>
<evidence type="ECO:0000256" key="2">
    <source>
        <dbReference type="ARBA" id="ARBA00022448"/>
    </source>
</evidence>
<feature type="chain" id="PRO_5037606566" evidence="5">
    <location>
        <begin position="22"/>
        <end position="78"/>
    </location>
</feature>
<evidence type="ECO:0000256" key="5">
    <source>
        <dbReference type="SAM" id="SignalP"/>
    </source>
</evidence>
<dbReference type="EMBL" id="CP072133">
    <property type="protein sequence ID" value="QTH71645.1"/>
    <property type="molecule type" value="Genomic_DNA"/>
</dbReference>
<dbReference type="Pfam" id="PF03548">
    <property type="entry name" value="LolA"/>
    <property type="match status" value="1"/>
</dbReference>
<dbReference type="InterPro" id="IPR029046">
    <property type="entry name" value="LolA/LolB/LppX"/>
</dbReference>
<evidence type="ECO:0000256" key="3">
    <source>
        <dbReference type="ARBA" id="ARBA00022729"/>
    </source>
</evidence>
<dbReference type="CDD" id="cd16325">
    <property type="entry name" value="LolA"/>
    <property type="match status" value="1"/>
</dbReference>
<dbReference type="Proteomes" id="UP000664904">
    <property type="component" value="Chromosome"/>
</dbReference>
<proteinExistence type="predicted"/>
<dbReference type="Gene3D" id="2.50.20.10">
    <property type="entry name" value="Lipoprotein localisation LolA/LolB/LppX"/>
    <property type="match status" value="1"/>
</dbReference>
<dbReference type="InterPro" id="IPR004564">
    <property type="entry name" value="OM_lipoprot_carrier_LolA-like"/>
</dbReference>
<dbReference type="AlphaFoldDB" id="A0A975DI82"/>
<name>A0A975DI82_9GAMM</name>
<evidence type="ECO:0000313" key="7">
    <source>
        <dbReference type="Proteomes" id="UP000664904"/>
    </source>
</evidence>
<dbReference type="RefSeq" id="WP_208843271.1">
    <property type="nucleotide sequence ID" value="NZ_CP072133.1"/>
</dbReference>
<dbReference type="PANTHER" id="PTHR35869:SF1">
    <property type="entry name" value="OUTER-MEMBRANE LIPOPROTEIN CARRIER PROTEIN"/>
    <property type="match status" value="1"/>
</dbReference>
<keyword evidence="4" id="KW-0653">Protein transport</keyword>
<accession>A0A975DI82</accession>
<dbReference type="PANTHER" id="PTHR35869">
    <property type="entry name" value="OUTER-MEMBRANE LIPOPROTEIN CARRIER PROTEIN"/>
    <property type="match status" value="1"/>
</dbReference>
<keyword evidence="3 5" id="KW-0732">Signal</keyword>
<comment type="subunit">
    <text evidence="1">Monomer.</text>
</comment>
<keyword evidence="2" id="KW-0813">Transport</keyword>
<keyword evidence="6" id="KW-0449">Lipoprotein</keyword>
<evidence type="ECO:0000256" key="1">
    <source>
        <dbReference type="ARBA" id="ARBA00011245"/>
    </source>
</evidence>
<dbReference type="SUPFAM" id="SSF89392">
    <property type="entry name" value="Prokaryotic lipoproteins and lipoprotein localization factors"/>
    <property type="match status" value="1"/>
</dbReference>
<sequence>MKKLVLALSIVSLFGAVQVQAKPEDVASLKAKLSEMKTYSAQFVQTVEDEQGTRVMEGKGKLLLESPLKMRWEQQESR</sequence>
<reference evidence="6" key="1">
    <citation type="submission" date="2021-03" db="EMBL/GenBank/DDBJ databases">
        <title>Complete Genome of Pseudoalteromonas xiamenensis STKMTI.2, a new potential marine bacterium producing anti-Vibrio compounds.</title>
        <authorList>
            <person name="Handayani D.P."/>
            <person name="Isnansetyo A."/>
            <person name="Istiqomah I."/>
            <person name="Jumina J."/>
        </authorList>
    </citation>
    <scope>NUCLEOTIDE SEQUENCE</scope>
    <source>
        <strain evidence="6">STKMTI.2</strain>
    </source>
</reference>